<dbReference type="Pfam" id="PF24883">
    <property type="entry name" value="NPHP3_N"/>
    <property type="match status" value="1"/>
</dbReference>
<feature type="region of interest" description="Disordered" evidence="2">
    <location>
        <begin position="223"/>
        <end position="256"/>
    </location>
</feature>
<feature type="compositionally biased region" description="Polar residues" evidence="2">
    <location>
        <begin position="238"/>
        <end position="256"/>
    </location>
</feature>
<name>A0A5C3KQI3_COPMA</name>
<organism evidence="4 5">
    <name type="scientific">Coprinopsis marcescibilis</name>
    <name type="common">Agaric fungus</name>
    <name type="synonym">Psathyrella marcescibilis</name>
    <dbReference type="NCBI Taxonomy" id="230819"/>
    <lineage>
        <taxon>Eukaryota</taxon>
        <taxon>Fungi</taxon>
        <taxon>Dikarya</taxon>
        <taxon>Basidiomycota</taxon>
        <taxon>Agaricomycotina</taxon>
        <taxon>Agaricomycetes</taxon>
        <taxon>Agaricomycetidae</taxon>
        <taxon>Agaricales</taxon>
        <taxon>Agaricineae</taxon>
        <taxon>Psathyrellaceae</taxon>
        <taxon>Coprinopsis</taxon>
    </lineage>
</organism>
<keyword evidence="1" id="KW-0677">Repeat</keyword>
<evidence type="ECO:0000259" key="3">
    <source>
        <dbReference type="Pfam" id="PF24883"/>
    </source>
</evidence>
<dbReference type="Proteomes" id="UP000307440">
    <property type="component" value="Unassembled WGS sequence"/>
</dbReference>
<evidence type="ECO:0000256" key="2">
    <source>
        <dbReference type="SAM" id="MobiDB-lite"/>
    </source>
</evidence>
<dbReference type="OrthoDB" id="3070583at2759"/>
<dbReference type="InterPro" id="IPR027417">
    <property type="entry name" value="P-loop_NTPase"/>
</dbReference>
<feature type="domain" description="Nephrocystin 3-like N-terminal" evidence="3">
    <location>
        <begin position="23"/>
        <end position="186"/>
    </location>
</feature>
<evidence type="ECO:0000313" key="5">
    <source>
        <dbReference type="Proteomes" id="UP000307440"/>
    </source>
</evidence>
<dbReference type="Gene3D" id="3.40.50.300">
    <property type="entry name" value="P-loop containing nucleotide triphosphate hydrolases"/>
    <property type="match status" value="1"/>
</dbReference>
<sequence length="268" mass="29590">MFSFQYGHNRPEFGCNTADRFDTMKKLINWLETVDYKQPIFWLYGDPKCGKTVFAQHIFTALRDEIAVASTFRFGGRTSQKMLGEAFIANLIIDVGHYLGSPFLKALLEVTSVSQKFAHDGFLGQRALEDQLLDLFIPAFNRITRKKPLLVMIDGIEQCETDALNNIFGAIAIAIRQLPICFIISSNVTPEVEKFLGPDGKLKSCVVSAAVPSVMVTLEADTTPTRINDADDPGRTPTAASFASQQADIATPTGSPTDSFFSALEYEE</sequence>
<accession>A0A5C3KQI3</accession>
<dbReference type="AlphaFoldDB" id="A0A5C3KQI3"/>
<dbReference type="SUPFAM" id="SSF52540">
    <property type="entry name" value="P-loop containing nucleoside triphosphate hydrolases"/>
    <property type="match status" value="1"/>
</dbReference>
<dbReference type="InterPro" id="IPR056884">
    <property type="entry name" value="NPHP3-like_N"/>
</dbReference>
<reference evidence="4 5" key="1">
    <citation type="journal article" date="2019" name="Nat. Ecol. Evol.">
        <title>Megaphylogeny resolves global patterns of mushroom evolution.</title>
        <authorList>
            <person name="Varga T."/>
            <person name="Krizsan K."/>
            <person name="Foldi C."/>
            <person name="Dima B."/>
            <person name="Sanchez-Garcia M."/>
            <person name="Sanchez-Ramirez S."/>
            <person name="Szollosi G.J."/>
            <person name="Szarkandi J.G."/>
            <person name="Papp V."/>
            <person name="Albert L."/>
            <person name="Andreopoulos W."/>
            <person name="Angelini C."/>
            <person name="Antonin V."/>
            <person name="Barry K.W."/>
            <person name="Bougher N.L."/>
            <person name="Buchanan P."/>
            <person name="Buyck B."/>
            <person name="Bense V."/>
            <person name="Catcheside P."/>
            <person name="Chovatia M."/>
            <person name="Cooper J."/>
            <person name="Damon W."/>
            <person name="Desjardin D."/>
            <person name="Finy P."/>
            <person name="Geml J."/>
            <person name="Haridas S."/>
            <person name="Hughes K."/>
            <person name="Justo A."/>
            <person name="Karasinski D."/>
            <person name="Kautmanova I."/>
            <person name="Kiss B."/>
            <person name="Kocsube S."/>
            <person name="Kotiranta H."/>
            <person name="LaButti K.M."/>
            <person name="Lechner B.E."/>
            <person name="Liimatainen K."/>
            <person name="Lipzen A."/>
            <person name="Lukacs Z."/>
            <person name="Mihaltcheva S."/>
            <person name="Morgado L.N."/>
            <person name="Niskanen T."/>
            <person name="Noordeloos M.E."/>
            <person name="Ohm R.A."/>
            <person name="Ortiz-Santana B."/>
            <person name="Ovrebo C."/>
            <person name="Racz N."/>
            <person name="Riley R."/>
            <person name="Savchenko A."/>
            <person name="Shiryaev A."/>
            <person name="Soop K."/>
            <person name="Spirin V."/>
            <person name="Szebenyi C."/>
            <person name="Tomsovsky M."/>
            <person name="Tulloss R.E."/>
            <person name="Uehling J."/>
            <person name="Grigoriev I.V."/>
            <person name="Vagvolgyi C."/>
            <person name="Papp T."/>
            <person name="Martin F.M."/>
            <person name="Miettinen O."/>
            <person name="Hibbett D.S."/>
            <person name="Nagy L.G."/>
        </authorList>
    </citation>
    <scope>NUCLEOTIDE SEQUENCE [LARGE SCALE GENOMIC DNA]</scope>
    <source>
        <strain evidence="4 5">CBS 121175</strain>
    </source>
</reference>
<proteinExistence type="predicted"/>
<protein>
    <recommendedName>
        <fullName evidence="3">Nephrocystin 3-like N-terminal domain-containing protein</fullName>
    </recommendedName>
</protein>
<gene>
    <name evidence="4" type="ORF">FA15DRAFT_500038</name>
</gene>
<evidence type="ECO:0000313" key="4">
    <source>
        <dbReference type="EMBL" id="TFK22809.1"/>
    </source>
</evidence>
<keyword evidence="5" id="KW-1185">Reference proteome</keyword>
<evidence type="ECO:0000256" key="1">
    <source>
        <dbReference type="ARBA" id="ARBA00022737"/>
    </source>
</evidence>
<dbReference type="EMBL" id="ML210232">
    <property type="protein sequence ID" value="TFK22809.1"/>
    <property type="molecule type" value="Genomic_DNA"/>
</dbReference>